<evidence type="ECO:0000256" key="4">
    <source>
        <dbReference type="ARBA" id="ARBA00022840"/>
    </source>
</evidence>
<dbReference type="SUPFAM" id="SSF56112">
    <property type="entry name" value="Protein kinase-like (PK-like)"/>
    <property type="match status" value="1"/>
</dbReference>
<feature type="binding site" evidence="5">
    <location>
        <position position="74"/>
    </location>
    <ligand>
        <name>ATP</name>
        <dbReference type="ChEBI" id="CHEBI:30616"/>
    </ligand>
</feature>
<feature type="domain" description="Protein kinase" evidence="8">
    <location>
        <begin position="46"/>
        <end position="305"/>
    </location>
</feature>
<keyword evidence="4 5" id="KW-0067">ATP-binding</keyword>
<evidence type="ECO:0000256" key="3">
    <source>
        <dbReference type="ARBA" id="ARBA00022777"/>
    </source>
</evidence>
<dbReference type="Gene3D" id="3.30.200.20">
    <property type="entry name" value="Phosphorylase Kinase, domain 1"/>
    <property type="match status" value="1"/>
</dbReference>
<dbReference type="PROSITE" id="PS00108">
    <property type="entry name" value="PROTEIN_KINASE_ST"/>
    <property type="match status" value="1"/>
</dbReference>
<feature type="compositionally biased region" description="Low complexity" evidence="6">
    <location>
        <begin position="376"/>
        <end position="385"/>
    </location>
</feature>
<dbReference type="GO" id="GO:0005524">
    <property type="term" value="F:ATP binding"/>
    <property type="evidence" value="ECO:0007669"/>
    <property type="project" value="UniProtKB-UniRule"/>
</dbReference>
<feature type="compositionally biased region" description="Polar residues" evidence="6">
    <location>
        <begin position="444"/>
        <end position="459"/>
    </location>
</feature>
<evidence type="ECO:0000256" key="6">
    <source>
        <dbReference type="SAM" id="MobiDB-lite"/>
    </source>
</evidence>
<evidence type="ECO:0000313" key="10">
    <source>
        <dbReference type="Proteomes" id="UP000261811"/>
    </source>
</evidence>
<feature type="transmembrane region" description="Helical" evidence="7">
    <location>
        <begin position="337"/>
        <end position="358"/>
    </location>
</feature>
<dbReference type="InterPro" id="IPR011009">
    <property type="entry name" value="Kinase-like_dom_sf"/>
</dbReference>
<dbReference type="Gene3D" id="1.10.510.10">
    <property type="entry name" value="Transferase(Phosphotransferase) domain 1"/>
    <property type="match status" value="1"/>
</dbReference>
<gene>
    <name evidence="9" type="ORF">DZF91_11540</name>
</gene>
<accession>A0A372JNB3</accession>
<evidence type="ECO:0000256" key="1">
    <source>
        <dbReference type="ARBA" id="ARBA00022679"/>
    </source>
</evidence>
<evidence type="ECO:0000256" key="5">
    <source>
        <dbReference type="PROSITE-ProRule" id="PRU10141"/>
    </source>
</evidence>
<dbReference type="AlphaFoldDB" id="A0A372JNB3"/>
<dbReference type="PANTHER" id="PTHR43289:SF34">
    <property type="entry name" value="SERINE_THREONINE-PROTEIN KINASE YBDM-RELATED"/>
    <property type="match status" value="1"/>
</dbReference>
<evidence type="ECO:0000313" key="9">
    <source>
        <dbReference type="EMBL" id="RFU41502.1"/>
    </source>
</evidence>
<dbReference type="InterPro" id="IPR000719">
    <property type="entry name" value="Prot_kinase_dom"/>
</dbReference>
<dbReference type="PANTHER" id="PTHR43289">
    <property type="entry name" value="MITOGEN-ACTIVATED PROTEIN KINASE KINASE KINASE 20-RELATED"/>
    <property type="match status" value="1"/>
</dbReference>
<dbReference type="CDD" id="cd14014">
    <property type="entry name" value="STKc_PknB_like"/>
    <property type="match status" value="1"/>
</dbReference>
<sequence>MKRPVIRVSFTTRPSGRRRHALGGSAREVREVEPLRPGDPAEIGGYPVLARLGAGGMGQVYLGISAGKRHVALKMIHDGLDAPDALARFRREVATAERVRSRYAASMVAAGLSVPPYWLATEHVPGPTLRQAVERHGPLPPSLCLSLLAALTRGLAEIHGQGVQHRDLKPGNVILAPDGPKLIDFGIARGSDQTQITRTGAWAGTPGYVAPEVIREQDQSFAADVFSLAGTVAFAATGRPPFGRGPVEALLHRTLTGDIDVAGVEPRLASLIRMCAEKDPRRRVQLPRLLELTADAVPPAADPAYRAVAGTGEHLPRDRAEAVTMGLAPAAPRRSRLLLPILAAGGVGAVAVAVALVVQYAPFGNRANGGTPSHQAGAHSSTPSGAGAGGSGTPPSATTPANGVPPDDFLVQALDDHFQNVKWQGPDKPCSPTSRTEPGAPDGLQTSAPRSTSEVKAGGTTTLSARFKYERPSPYYVAAQVRQPASMTGSDSDGVVTSGPKLLPTDGTYADFTFPSDFKRKKPAELVKGDYTVIWLHVRPNGDAYYLGCDGFTVG</sequence>
<keyword evidence="2 5" id="KW-0547">Nucleotide-binding</keyword>
<dbReference type="EMBL" id="QURH01000207">
    <property type="protein sequence ID" value="RFU41502.1"/>
    <property type="molecule type" value="Genomic_DNA"/>
</dbReference>
<feature type="region of interest" description="Disordered" evidence="6">
    <location>
        <begin position="421"/>
        <end position="459"/>
    </location>
</feature>
<keyword evidence="10" id="KW-1185">Reference proteome</keyword>
<dbReference type="InterPro" id="IPR008271">
    <property type="entry name" value="Ser/Thr_kinase_AS"/>
</dbReference>
<dbReference type="GO" id="GO:0004674">
    <property type="term" value="F:protein serine/threonine kinase activity"/>
    <property type="evidence" value="ECO:0007669"/>
    <property type="project" value="UniProtKB-KW"/>
</dbReference>
<comment type="caution">
    <text evidence="9">The sequence shown here is derived from an EMBL/GenBank/DDBJ whole genome shotgun (WGS) entry which is preliminary data.</text>
</comment>
<keyword evidence="7" id="KW-0472">Membrane</keyword>
<evidence type="ECO:0000256" key="2">
    <source>
        <dbReference type="ARBA" id="ARBA00022741"/>
    </source>
</evidence>
<organism evidence="9 10">
    <name type="scientific">Actinomadura logoneensis</name>
    <dbReference type="NCBI Taxonomy" id="2293572"/>
    <lineage>
        <taxon>Bacteria</taxon>
        <taxon>Bacillati</taxon>
        <taxon>Actinomycetota</taxon>
        <taxon>Actinomycetes</taxon>
        <taxon>Streptosporangiales</taxon>
        <taxon>Thermomonosporaceae</taxon>
        <taxon>Actinomadura</taxon>
    </lineage>
</organism>
<keyword evidence="3 9" id="KW-0418">Kinase</keyword>
<name>A0A372JNB3_9ACTN</name>
<evidence type="ECO:0000256" key="7">
    <source>
        <dbReference type="SAM" id="Phobius"/>
    </source>
</evidence>
<dbReference type="SMART" id="SM00220">
    <property type="entry name" value="S_TKc"/>
    <property type="match status" value="1"/>
</dbReference>
<keyword evidence="7" id="KW-1133">Transmembrane helix</keyword>
<dbReference type="Proteomes" id="UP000261811">
    <property type="component" value="Unassembled WGS sequence"/>
</dbReference>
<dbReference type="PROSITE" id="PS50011">
    <property type="entry name" value="PROTEIN_KINASE_DOM"/>
    <property type="match status" value="1"/>
</dbReference>
<keyword evidence="7" id="KW-0812">Transmembrane</keyword>
<keyword evidence="9" id="KW-0723">Serine/threonine-protein kinase</keyword>
<evidence type="ECO:0000259" key="8">
    <source>
        <dbReference type="PROSITE" id="PS50011"/>
    </source>
</evidence>
<dbReference type="InterPro" id="IPR017441">
    <property type="entry name" value="Protein_kinase_ATP_BS"/>
</dbReference>
<dbReference type="Pfam" id="PF00069">
    <property type="entry name" value="Pkinase"/>
    <property type="match status" value="1"/>
</dbReference>
<keyword evidence="1" id="KW-0808">Transferase</keyword>
<proteinExistence type="predicted"/>
<protein>
    <submittedName>
        <fullName evidence="9">Serine/threonine protein kinase</fullName>
    </submittedName>
</protein>
<reference evidence="9 10" key="1">
    <citation type="submission" date="2018-08" db="EMBL/GenBank/DDBJ databases">
        <title>Actinomadura jelena sp. nov., a novel Actinomycete isolated from soil in Chad.</title>
        <authorList>
            <person name="Shi L."/>
        </authorList>
    </citation>
    <scope>NUCLEOTIDE SEQUENCE [LARGE SCALE GENOMIC DNA]</scope>
    <source>
        <strain evidence="9 10">NEAU-G17</strain>
    </source>
</reference>
<feature type="region of interest" description="Disordered" evidence="6">
    <location>
        <begin position="370"/>
        <end position="409"/>
    </location>
</feature>
<dbReference type="PROSITE" id="PS00107">
    <property type="entry name" value="PROTEIN_KINASE_ATP"/>
    <property type="match status" value="1"/>
</dbReference>